<dbReference type="InterPro" id="IPR018247">
    <property type="entry name" value="EF_Hand_1_Ca_BS"/>
</dbReference>
<dbReference type="RefSeq" id="WP_068648126.1">
    <property type="nucleotide sequence ID" value="NZ_CP043611.1"/>
</dbReference>
<dbReference type="PROSITE" id="PS00018">
    <property type="entry name" value="EF_HAND_1"/>
    <property type="match status" value="1"/>
</dbReference>
<accession>A0A168PVE8</accession>
<protein>
    <recommendedName>
        <fullName evidence="5">Lipoprotein</fullName>
    </recommendedName>
</protein>
<feature type="region of interest" description="Disordered" evidence="1">
    <location>
        <begin position="28"/>
        <end position="72"/>
    </location>
</feature>
<evidence type="ECO:0000313" key="3">
    <source>
        <dbReference type="EMBL" id="OAB47109.1"/>
    </source>
</evidence>
<evidence type="ECO:0000256" key="1">
    <source>
        <dbReference type="SAM" id="MobiDB-lite"/>
    </source>
</evidence>
<feature type="compositionally biased region" description="Low complexity" evidence="1">
    <location>
        <begin position="32"/>
        <end position="66"/>
    </location>
</feature>
<name>A0A168PVE8_9BACL</name>
<keyword evidence="4" id="KW-1185">Reference proteome</keyword>
<evidence type="ECO:0000256" key="2">
    <source>
        <dbReference type="SAM" id="SignalP"/>
    </source>
</evidence>
<comment type="caution">
    <text evidence="3">The sequence shown here is derived from an EMBL/GenBank/DDBJ whole genome shotgun (WGS) entry which is preliminary data.</text>
</comment>
<sequence length="185" mass="19910">MIIKKGNILQVSLLLLLCISMLLSGCSKAQPEPEGTTPPVETQAPTESNTNNTTEPPNSNSPSGSTVSDTEGIPAGVTIKKVIKDVEVKNNYRKKVELLSDGGKRITMTDPNGGVIMKHIEYEGVILSVNGKKVDVQVEQGGQQTINIPSEIVIEDDENLGLVKGVEIEWDVDTEGKIQSVELED</sequence>
<proteinExistence type="predicted"/>
<evidence type="ECO:0008006" key="5">
    <source>
        <dbReference type="Google" id="ProtNLM"/>
    </source>
</evidence>
<dbReference type="Proteomes" id="UP000077355">
    <property type="component" value="Unassembled WGS sequence"/>
</dbReference>
<reference evidence="3 4" key="1">
    <citation type="submission" date="2016-03" db="EMBL/GenBank/DDBJ databases">
        <title>Draft genome sequence of Paenibacillus antarcticus CECT 5836.</title>
        <authorList>
            <person name="Shin S.-K."/>
            <person name="Yi H."/>
        </authorList>
    </citation>
    <scope>NUCLEOTIDE SEQUENCE [LARGE SCALE GENOMIC DNA]</scope>
    <source>
        <strain evidence="3 4">CECT 5836</strain>
    </source>
</reference>
<feature type="signal peptide" evidence="2">
    <location>
        <begin position="1"/>
        <end position="29"/>
    </location>
</feature>
<feature type="chain" id="PRO_5007899699" description="Lipoprotein" evidence="2">
    <location>
        <begin position="30"/>
        <end position="185"/>
    </location>
</feature>
<gene>
    <name evidence="3" type="ORF">PBAT_07450</name>
</gene>
<organism evidence="3 4">
    <name type="scientific">Paenibacillus antarcticus</name>
    <dbReference type="NCBI Taxonomy" id="253703"/>
    <lineage>
        <taxon>Bacteria</taxon>
        <taxon>Bacillati</taxon>
        <taxon>Bacillota</taxon>
        <taxon>Bacilli</taxon>
        <taxon>Bacillales</taxon>
        <taxon>Paenibacillaceae</taxon>
        <taxon>Paenibacillus</taxon>
    </lineage>
</organism>
<dbReference type="PROSITE" id="PS51257">
    <property type="entry name" value="PROKAR_LIPOPROTEIN"/>
    <property type="match status" value="1"/>
</dbReference>
<keyword evidence="2" id="KW-0732">Signal</keyword>
<evidence type="ECO:0000313" key="4">
    <source>
        <dbReference type="Proteomes" id="UP000077355"/>
    </source>
</evidence>
<dbReference type="OrthoDB" id="2608759at2"/>
<dbReference type="EMBL" id="LVJI01000009">
    <property type="protein sequence ID" value="OAB47109.1"/>
    <property type="molecule type" value="Genomic_DNA"/>
</dbReference>
<dbReference type="AlphaFoldDB" id="A0A168PVE8"/>